<evidence type="ECO:0000313" key="2">
    <source>
        <dbReference type="Proteomes" id="UP000821845"/>
    </source>
</evidence>
<dbReference type="Proteomes" id="UP000821845">
    <property type="component" value="Chromosome 11"/>
</dbReference>
<keyword evidence="2" id="KW-1185">Reference proteome</keyword>
<protein>
    <submittedName>
        <fullName evidence="1">Uncharacterized protein</fullName>
    </submittedName>
</protein>
<dbReference type="EMBL" id="CM023491">
    <property type="protein sequence ID" value="KAH6941379.1"/>
    <property type="molecule type" value="Genomic_DNA"/>
</dbReference>
<name>A0ACB7T927_HYAAI</name>
<proteinExistence type="predicted"/>
<accession>A0ACB7T927</accession>
<evidence type="ECO:0000313" key="1">
    <source>
        <dbReference type="EMBL" id="KAH6941379.1"/>
    </source>
</evidence>
<comment type="caution">
    <text evidence="1">The sequence shown here is derived from an EMBL/GenBank/DDBJ whole genome shotgun (WGS) entry which is preliminary data.</text>
</comment>
<gene>
    <name evidence="1" type="ORF">HPB50_017717</name>
</gene>
<reference evidence="1" key="1">
    <citation type="submission" date="2020-05" db="EMBL/GenBank/DDBJ databases">
        <title>Large-scale comparative analyses of tick genomes elucidate their genetic diversity and vector capacities.</title>
        <authorList>
            <person name="Jia N."/>
            <person name="Wang J."/>
            <person name="Shi W."/>
            <person name="Du L."/>
            <person name="Sun Y."/>
            <person name="Zhan W."/>
            <person name="Jiang J."/>
            <person name="Wang Q."/>
            <person name="Zhang B."/>
            <person name="Ji P."/>
            <person name="Sakyi L.B."/>
            <person name="Cui X."/>
            <person name="Yuan T."/>
            <person name="Jiang B."/>
            <person name="Yang W."/>
            <person name="Lam T.T.-Y."/>
            <person name="Chang Q."/>
            <person name="Ding S."/>
            <person name="Wang X."/>
            <person name="Zhu J."/>
            <person name="Ruan X."/>
            <person name="Zhao L."/>
            <person name="Wei J."/>
            <person name="Que T."/>
            <person name="Du C."/>
            <person name="Cheng J."/>
            <person name="Dai P."/>
            <person name="Han X."/>
            <person name="Huang E."/>
            <person name="Gao Y."/>
            <person name="Liu J."/>
            <person name="Shao H."/>
            <person name="Ye R."/>
            <person name="Li L."/>
            <person name="Wei W."/>
            <person name="Wang X."/>
            <person name="Wang C."/>
            <person name="Yang T."/>
            <person name="Huo Q."/>
            <person name="Li W."/>
            <person name="Guo W."/>
            <person name="Chen H."/>
            <person name="Zhou L."/>
            <person name="Ni X."/>
            <person name="Tian J."/>
            <person name="Zhou Y."/>
            <person name="Sheng Y."/>
            <person name="Liu T."/>
            <person name="Pan Y."/>
            <person name="Xia L."/>
            <person name="Li J."/>
            <person name="Zhao F."/>
            <person name="Cao W."/>
        </authorList>
    </citation>
    <scope>NUCLEOTIDE SEQUENCE</scope>
    <source>
        <strain evidence="1">Hyas-2018</strain>
    </source>
</reference>
<sequence>MLVLDTHSIRITGSTRVKAFEAAEDMAVTLDILDGKGTDSLFISDAKAVMGKYLKGWLHRSGTCTEYQV</sequence>
<organism evidence="1 2">
    <name type="scientific">Hyalomma asiaticum</name>
    <name type="common">Tick</name>
    <dbReference type="NCBI Taxonomy" id="266040"/>
    <lineage>
        <taxon>Eukaryota</taxon>
        <taxon>Metazoa</taxon>
        <taxon>Ecdysozoa</taxon>
        <taxon>Arthropoda</taxon>
        <taxon>Chelicerata</taxon>
        <taxon>Arachnida</taxon>
        <taxon>Acari</taxon>
        <taxon>Parasitiformes</taxon>
        <taxon>Ixodida</taxon>
        <taxon>Ixodoidea</taxon>
        <taxon>Ixodidae</taxon>
        <taxon>Hyalomminae</taxon>
        <taxon>Hyalomma</taxon>
    </lineage>
</organism>